<dbReference type="PROSITE" id="PS50043">
    <property type="entry name" value="HTH_LUXR_2"/>
    <property type="match status" value="1"/>
</dbReference>
<keyword evidence="2" id="KW-0238">DNA-binding</keyword>
<dbReference type="PROSITE" id="PS00622">
    <property type="entry name" value="HTH_LUXR_1"/>
    <property type="match status" value="1"/>
</dbReference>
<evidence type="ECO:0000313" key="5">
    <source>
        <dbReference type="EMBL" id="SUJ01800.1"/>
    </source>
</evidence>
<dbReference type="EMBL" id="UGYO01000002">
    <property type="protein sequence ID" value="SUJ01800.1"/>
    <property type="molecule type" value="Genomic_DNA"/>
</dbReference>
<dbReference type="CDD" id="cd06170">
    <property type="entry name" value="LuxR_C_like"/>
    <property type="match status" value="1"/>
</dbReference>
<sequence>MFNVMHWLVVSRSALLAELMDSRWPQEFLVRLSCLSPDRWHTDALRADVDMLLLDLATVEPALGYKILKQATRNRGCKVVLLHYPRRVEYECLLLPSVVKAVFYPEATLAQLSRGLDIVQKGGCDIPFELQSRLAKGELSGDVLTFREREVLQALLAGLSNQQIATSLYVSESTVKTHLYRVFRKLNLSNRAQVMAWAQRHLMADVAESQGSGS</sequence>
<dbReference type="GO" id="GO:0006355">
    <property type="term" value="P:regulation of DNA-templated transcription"/>
    <property type="evidence" value="ECO:0007669"/>
    <property type="project" value="InterPro"/>
</dbReference>
<dbReference type="Proteomes" id="UP000254069">
    <property type="component" value="Unassembled WGS sequence"/>
</dbReference>
<dbReference type="Gene3D" id="3.40.50.2300">
    <property type="match status" value="1"/>
</dbReference>
<dbReference type="AlphaFoldDB" id="A0A380BI61"/>
<feature type="domain" description="HTH luxR-type" evidence="4">
    <location>
        <begin position="137"/>
        <end position="202"/>
    </location>
</feature>
<keyword evidence="1" id="KW-0805">Transcription regulation</keyword>
<organism evidence="5 6">
    <name type="scientific">Shewanella algae</name>
    <dbReference type="NCBI Taxonomy" id="38313"/>
    <lineage>
        <taxon>Bacteria</taxon>
        <taxon>Pseudomonadati</taxon>
        <taxon>Pseudomonadota</taxon>
        <taxon>Gammaproteobacteria</taxon>
        <taxon>Alteromonadales</taxon>
        <taxon>Shewanellaceae</taxon>
        <taxon>Shewanella</taxon>
    </lineage>
</organism>
<dbReference type="Pfam" id="PF00196">
    <property type="entry name" value="GerE"/>
    <property type="match status" value="1"/>
</dbReference>
<dbReference type="KEGG" id="salg:BS332_20820"/>
<accession>A0A380BI61</accession>
<dbReference type="InterPro" id="IPR016032">
    <property type="entry name" value="Sig_transdc_resp-reg_C-effctor"/>
</dbReference>
<proteinExistence type="predicted"/>
<dbReference type="SMART" id="SM00421">
    <property type="entry name" value="HTH_LUXR"/>
    <property type="match status" value="1"/>
</dbReference>
<dbReference type="PANTHER" id="PTHR44688">
    <property type="entry name" value="DNA-BINDING TRANSCRIPTIONAL ACTIVATOR DEVR_DOSR"/>
    <property type="match status" value="1"/>
</dbReference>
<evidence type="ECO:0000259" key="4">
    <source>
        <dbReference type="PROSITE" id="PS50043"/>
    </source>
</evidence>
<dbReference type="PRINTS" id="PR00038">
    <property type="entry name" value="HTHLUXR"/>
</dbReference>
<dbReference type="InterPro" id="IPR036388">
    <property type="entry name" value="WH-like_DNA-bd_sf"/>
</dbReference>
<evidence type="ECO:0000256" key="3">
    <source>
        <dbReference type="ARBA" id="ARBA00023163"/>
    </source>
</evidence>
<name>A0A380BI61_9GAMM</name>
<keyword evidence="6" id="KW-1185">Reference proteome</keyword>
<evidence type="ECO:0000313" key="6">
    <source>
        <dbReference type="Proteomes" id="UP000254069"/>
    </source>
</evidence>
<dbReference type="GO" id="GO:0003677">
    <property type="term" value="F:DNA binding"/>
    <property type="evidence" value="ECO:0007669"/>
    <property type="project" value="UniProtKB-KW"/>
</dbReference>
<dbReference type="PANTHER" id="PTHR44688:SF16">
    <property type="entry name" value="DNA-BINDING TRANSCRIPTIONAL ACTIVATOR DEVR_DOSR"/>
    <property type="match status" value="1"/>
</dbReference>
<dbReference type="RefSeq" id="WP_109247380.1">
    <property type="nucleotide sequence ID" value="NZ_CP032415.1"/>
</dbReference>
<dbReference type="SUPFAM" id="SSF46894">
    <property type="entry name" value="C-terminal effector domain of the bipartite response regulators"/>
    <property type="match status" value="1"/>
</dbReference>
<reference evidence="5 6" key="1">
    <citation type="submission" date="2018-06" db="EMBL/GenBank/DDBJ databases">
        <authorList>
            <consortium name="Pathogen Informatics"/>
            <person name="Doyle S."/>
        </authorList>
    </citation>
    <scope>NUCLEOTIDE SEQUENCE [LARGE SCALE GENOMIC DNA]</scope>
    <source>
        <strain evidence="5 6">NCTC10738</strain>
    </source>
</reference>
<dbReference type="Gene3D" id="1.10.10.10">
    <property type="entry name" value="Winged helix-like DNA-binding domain superfamily/Winged helix DNA-binding domain"/>
    <property type="match status" value="1"/>
</dbReference>
<dbReference type="InterPro" id="IPR000792">
    <property type="entry name" value="Tscrpt_reg_LuxR_C"/>
</dbReference>
<evidence type="ECO:0000256" key="2">
    <source>
        <dbReference type="ARBA" id="ARBA00023125"/>
    </source>
</evidence>
<evidence type="ECO:0000256" key="1">
    <source>
        <dbReference type="ARBA" id="ARBA00023015"/>
    </source>
</evidence>
<keyword evidence="3" id="KW-0804">Transcription</keyword>
<protein>
    <submittedName>
        <fullName evidence="5">CsgBAC operon transcriptional regulatory protein</fullName>
    </submittedName>
</protein>
<gene>
    <name evidence="5" type="primary">csgD_2</name>
    <name evidence="5" type="ORF">NCTC10738_03336</name>
</gene>